<gene>
    <name evidence="2" type="ORF">SAMN05444581_11097</name>
</gene>
<dbReference type="SMART" id="SM00100">
    <property type="entry name" value="cNMP"/>
    <property type="match status" value="1"/>
</dbReference>
<evidence type="ECO:0000259" key="1">
    <source>
        <dbReference type="PROSITE" id="PS50042"/>
    </source>
</evidence>
<dbReference type="RefSeq" id="WP_091682826.1">
    <property type="nucleotide sequence ID" value="NZ_FOSN01000010.1"/>
</dbReference>
<dbReference type="InterPro" id="IPR000595">
    <property type="entry name" value="cNMP-bd_dom"/>
</dbReference>
<dbReference type="CDD" id="cd00038">
    <property type="entry name" value="CAP_ED"/>
    <property type="match status" value="1"/>
</dbReference>
<dbReference type="OrthoDB" id="9807547at2"/>
<dbReference type="Proteomes" id="UP000198755">
    <property type="component" value="Unassembled WGS sequence"/>
</dbReference>
<feature type="domain" description="Cyclic nucleotide-binding" evidence="1">
    <location>
        <begin position="15"/>
        <end position="116"/>
    </location>
</feature>
<dbReference type="Gene3D" id="2.60.120.10">
    <property type="entry name" value="Jelly Rolls"/>
    <property type="match status" value="1"/>
</dbReference>
<name>A0A1I4AI61_9HYPH</name>
<accession>A0A1I4AI61</accession>
<dbReference type="AlphaFoldDB" id="A0A1I4AI61"/>
<reference evidence="2 3" key="1">
    <citation type="submission" date="2016-10" db="EMBL/GenBank/DDBJ databases">
        <authorList>
            <person name="de Groot N.N."/>
        </authorList>
    </citation>
    <scope>NUCLEOTIDE SEQUENCE [LARGE SCALE GENOMIC DNA]</scope>
    <source>
        <strain evidence="2 3">NE2</strain>
    </source>
</reference>
<sequence>MGLEDDAGKLLANPTLAVLEPGALRLIAFSGETRILRAGDVLFRKDEVSNGGFLVLSGSIALDASDQGAASARIVRHPALIGELALLAETLRPATAIAREPSSVLRISRQLFRRVLNEFPASAAHLRDTLAAKLTGMTGELAVVRRLLDEPLERFPIA</sequence>
<dbReference type="PROSITE" id="PS50042">
    <property type="entry name" value="CNMP_BINDING_3"/>
    <property type="match status" value="1"/>
</dbReference>
<dbReference type="SUPFAM" id="SSF51206">
    <property type="entry name" value="cAMP-binding domain-like"/>
    <property type="match status" value="1"/>
</dbReference>
<dbReference type="InterPro" id="IPR018490">
    <property type="entry name" value="cNMP-bd_dom_sf"/>
</dbReference>
<dbReference type="STRING" id="1612308.SAMN05444581_11097"/>
<proteinExistence type="predicted"/>
<organism evidence="2 3">
    <name type="scientific">Methylocapsa palsarum</name>
    <dbReference type="NCBI Taxonomy" id="1612308"/>
    <lineage>
        <taxon>Bacteria</taxon>
        <taxon>Pseudomonadati</taxon>
        <taxon>Pseudomonadota</taxon>
        <taxon>Alphaproteobacteria</taxon>
        <taxon>Hyphomicrobiales</taxon>
        <taxon>Beijerinckiaceae</taxon>
        <taxon>Methylocapsa</taxon>
    </lineage>
</organism>
<evidence type="ECO:0000313" key="3">
    <source>
        <dbReference type="Proteomes" id="UP000198755"/>
    </source>
</evidence>
<dbReference type="EMBL" id="FOSN01000010">
    <property type="protein sequence ID" value="SFK55707.1"/>
    <property type="molecule type" value="Genomic_DNA"/>
</dbReference>
<evidence type="ECO:0000313" key="2">
    <source>
        <dbReference type="EMBL" id="SFK55707.1"/>
    </source>
</evidence>
<dbReference type="InterPro" id="IPR014710">
    <property type="entry name" value="RmlC-like_jellyroll"/>
</dbReference>
<keyword evidence="3" id="KW-1185">Reference proteome</keyword>
<protein>
    <submittedName>
        <fullName evidence="2">Cyclic nucleotide-binding domain-containing protein</fullName>
    </submittedName>
</protein>
<dbReference type="Pfam" id="PF00027">
    <property type="entry name" value="cNMP_binding"/>
    <property type="match status" value="1"/>
</dbReference>